<accession>A0ACC2QEJ1</accession>
<reference evidence="1" key="1">
    <citation type="submission" date="2023-03" db="EMBL/GenBank/DDBJ databases">
        <title>Chromosome-level genomes of two armyworms, Mythimna separata and Mythimna loreyi, provide insights into the biosynthesis and reception of sex pheromones.</title>
        <authorList>
            <person name="Zhao H."/>
        </authorList>
    </citation>
    <scope>NUCLEOTIDE SEQUENCE</scope>
    <source>
        <strain evidence="1">BeijingLab</strain>
    </source>
</reference>
<gene>
    <name evidence="1" type="ORF">PYW08_005273</name>
</gene>
<evidence type="ECO:0000313" key="2">
    <source>
        <dbReference type="Proteomes" id="UP001231649"/>
    </source>
</evidence>
<evidence type="ECO:0000313" key="1">
    <source>
        <dbReference type="EMBL" id="KAJ8715292.1"/>
    </source>
</evidence>
<proteinExistence type="predicted"/>
<organism evidence="1 2">
    <name type="scientific">Mythimna loreyi</name>
    <dbReference type="NCBI Taxonomy" id="667449"/>
    <lineage>
        <taxon>Eukaryota</taxon>
        <taxon>Metazoa</taxon>
        <taxon>Ecdysozoa</taxon>
        <taxon>Arthropoda</taxon>
        <taxon>Hexapoda</taxon>
        <taxon>Insecta</taxon>
        <taxon>Pterygota</taxon>
        <taxon>Neoptera</taxon>
        <taxon>Endopterygota</taxon>
        <taxon>Lepidoptera</taxon>
        <taxon>Glossata</taxon>
        <taxon>Ditrysia</taxon>
        <taxon>Noctuoidea</taxon>
        <taxon>Noctuidae</taxon>
        <taxon>Noctuinae</taxon>
        <taxon>Hadenini</taxon>
        <taxon>Mythimna</taxon>
    </lineage>
</organism>
<protein>
    <submittedName>
        <fullName evidence="1">Uncharacterized protein</fullName>
    </submittedName>
</protein>
<dbReference type="EMBL" id="CM056793">
    <property type="protein sequence ID" value="KAJ8715292.1"/>
    <property type="molecule type" value="Genomic_DNA"/>
</dbReference>
<keyword evidence="2" id="KW-1185">Reference proteome</keyword>
<dbReference type="Proteomes" id="UP001231649">
    <property type="component" value="Chromosome 17"/>
</dbReference>
<sequence>MAWSALITLACVVAYAHGHGRLMDPPNRGSIWRFGYNSPANYDDDGLNCGGFYHQWSVNGGKCGICGDPYDSSTPRAHELGGKYGLGYIVATYAPGDLITFNVYISAYHKGFWEFRICTNPYDNTQECFDRILLELEDGETKYYPKRGSGTYEVKYRIPSNVVCDHCVLQWKYTAGNNWGTCENGTQGLGCGNQENFFSCSDITIAGEASNPDIPVEVPVLNLNDDLLRILILTNEIHDVRPSYGDLSRKKYMNRHKRKKTSKKEKRRKYKKILYHR</sequence>
<name>A0ACC2QEJ1_9NEOP</name>
<comment type="caution">
    <text evidence="1">The sequence shown here is derived from an EMBL/GenBank/DDBJ whole genome shotgun (WGS) entry which is preliminary data.</text>
</comment>